<evidence type="ECO:0000313" key="1">
    <source>
        <dbReference type="EMBL" id="PKE57277.1"/>
    </source>
</evidence>
<name>A0ACC9MUC7_9STAP</name>
<reference evidence="1" key="1">
    <citation type="submission" date="2017-12" db="EMBL/GenBank/DDBJ databases">
        <title>Genomics of Macrococcus caseolyticus.</title>
        <authorList>
            <person name="MacFadyen A.C."/>
            <person name="Paterson G.K."/>
        </authorList>
    </citation>
    <scope>NUCLEOTIDE SEQUENCE</scope>
    <source>
        <strain evidence="1">5459_5_49</strain>
    </source>
</reference>
<accession>A0ACC9MUC7</accession>
<comment type="caution">
    <text evidence="1">The sequence shown here is derived from an EMBL/GenBank/DDBJ whole genome shotgun (WGS) entry which is preliminary data.</text>
</comment>
<sequence length="129" mass="15367">MQSTVTLELYEYNDLYLKAIQHDDLKEENEKLKEELTNTLKQLEVVKQPKDDTPTYTVKLDGSKVYEAVKKAADEFKREQKVCCNKQNYMICNYLKDDVVFVAKHIIIANEKDMKRIKERFNEINWIEL</sequence>
<evidence type="ECO:0000313" key="2">
    <source>
        <dbReference type="Proteomes" id="UP000233606"/>
    </source>
</evidence>
<proteinExistence type="predicted"/>
<dbReference type="EMBL" id="PIWU01000002">
    <property type="protein sequence ID" value="PKE57277.1"/>
    <property type="molecule type" value="Genomic_DNA"/>
</dbReference>
<gene>
    <name evidence="1" type="ORF">CW682_01310</name>
</gene>
<protein>
    <submittedName>
        <fullName evidence="1">Uncharacterized protein</fullName>
    </submittedName>
</protein>
<organism evidence="1 2">
    <name type="scientific">Macrococcoides caseolyticum</name>
    <dbReference type="NCBI Taxonomy" id="69966"/>
    <lineage>
        <taxon>Bacteria</taxon>
        <taxon>Bacillati</taxon>
        <taxon>Bacillota</taxon>
        <taxon>Bacilli</taxon>
        <taxon>Bacillales</taxon>
        <taxon>Staphylococcaceae</taxon>
        <taxon>Macrococcoides</taxon>
    </lineage>
</organism>
<dbReference type="Proteomes" id="UP000233606">
    <property type="component" value="Unassembled WGS sequence"/>
</dbReference>
<keyword evidence="2" id="KW-1185">Reference proteome</keyword>